<organism evidence="1 2">
    <name type="scientific">SAR324 cluster bacterium</name>
    <dbReference type="NCBI Taxonomy" id="2024889"/>
    <lineage>
        <taxon>Bacteria</taxon>
        <taxon>Deltaproteobacteria</taxon>
        <taxon>SAR324 cluster</taxon>
    </lineage>
</organism>
<dbReference type="AlphaFoldDB" id="A0A432GTX6"/>
<accession>A0A432GTX6</accession>
<dbReference type="Proteomes" id="UP000287719">
    <property type="component" value="Unassembled WGS sequence"/>
</dbReference>
<dbReference type="EMBL" id="QNZJ01000130">
    <property type="protein sequence ID" value="RTZ86908.1"/>
    <property type="molecule type" value="Genomic_DNA"/>
</dbReference>
<evidence type="ECO:0008006" key="3">
    <source>
        <dbReference type="Google" id="ProtNLM"/>
    </source>
</evidence>
<sequence>MAKRKRIAIGGISTECSTYSPLFQTAADFEKVQGSMLVNLVDFQFDLIRV</sequence>
<reference evidence="1 2" key="1">
    <citation type="submission" date="2018-06" db="EMBL/GenBank/DDBJ databases">
        <title>Combined omics and stable isotope probing to characterize newly discovered Mariana Back-Arc vent microbial communities.</title>
        <authorList>
            <person name="Trembath-Reichert E."/>
            <person name="Huber J.A."/>
        </authorList>
    </citation>
    <scope>NUCLEOTIDE SEQUENCE [LARGE SCALE GENOMIC DNA]</scope>
    <source>
        <strain evidence="1">MAG 54</strain>
    </source>
</reference>
<gene>
    <name evidence="1" type="ORF">DSY95_02945</name>
</gene>
<evidence type="ECO:0000313" key="2">
    <source>
        <dbReference type="Proteomes" id="UP000287719"/>
    </source>
</evidence>
<proteinExistence type="predicted"/>
<comment type="caution">
    <text evidence="1">The sequence shown here is derived from an EMBL/GenBank/DDBJ whole genome shotgun (WGS) entry which is preliminary data.</text>
</comment>
<name>A0A432GTX6_9DELT</name>
<protein>
    <recommendedName>
        <fullName evidence="3">Microcystin LR degradation protein MlrC N-terminal domain-containing protein</fullName>
    </recommendedName>
</protein>
<evidence type="ECO:0000313" key="1">
    <source>
        <dbReference type="EMBL" id="RTZ86908.1"/>
    </source>
</evidence>